<keyword evidence="7" id="KW-0998">Cell outer membrane</keyword>
<evidence type="ECO:0000313" key="10">
    <source>
        <dbReference type="Proteomes" id="UP000215148"/>
    </source>
</evidence>
<gene>
    <name evidence="9" type="ORF">CCZ37_08395</name>
</gene>
<keyword evidence="10" id="KW-1185">Reference proteome</keyword>
<feature type="signal peptide" evidence="8">
    <location>
        <begin position="1"/>
        <end position="25"/>
    </location>
</feature>
<comment type="subcellular location">
    <subcellularLocation>
        <location evidence="1">Cell outer membrane</location>
        <topology evidence="1">Multi-pass membrane protein</topology>
    </subcellularLocation>
</comment>
<name>A0A223MYR3_9VIBR</name>
<dbReference type="Gene3D" id="2.40.160.60">
    <property type="entry name" value="Outer membrane protein transport protein (OMPP1/FadL/TodX)"/>
    <property type="match status" value="1"/>
</dbReference>
<feature type="chain" id="PRO_5011264147" evidence="8">
    <location>
        <begin position="26"/>
        <end position="416"/>
    </location>
</feature>
<protein>
    <submittedName>
        <fullName evidence="9">Aromatic hydrocarbon degradation protein</fullName>
    </submittedName>
</protein>
<dbReference type="PANTHER" id="PTHR35093:SF1">
    <property type="entry name" value="OUTER MEMBRANE LONG-CHAIN FATTY ACID RECEPTOR FADL FAMILY"/>
    <property type="match status" value="1"/>
</dbReference>
<keyword evidence="4" id="KW-0812">Transmembrane</keyword>
<evidence type="ECO:0000256" key="4">
    <source>
        <dbReference type="ARBA" id="ARBA00022692"/>
    </source>
</evidence>
<evidence type="ECO:0000256" key="2">
    <source>
        <dbReference type="ARBA" id="ARBA00008163"/>
    </source>
</evidence>
<keyword evidence="6" id="KW-0472">Membrane</keyword>
<dbReference type="GO" id="GO:0015483">
    <property type="term" value="F:long-chain fatty acid transporting porin activity"/>
    <property type="evidence" value="ECO:0007669"/>
    <property type="project" value="TreeGrafter"/>
</dbReference>
<evidence type="ECO:0000256" key="1">
    <source>
        <dbReference type="ARBA" id="ARBA00004571"/>
    </source>
</evidence>
<dbReference type="KEGG" id="vqi:CCZ37_08395"/>
<dbReference type="EMBL" id="CP022741">
    <property type="protein sequence ID" value="ASU22613.1"/>
    <property type="molecule type" value="Genomic_DNA"/>
</dbReference>
<dbReference type="AlphaFoldDB" id="A0A223MYR3"/>
<evidence type="ECO:0000256" key="3">
    <source>
        <dbReference type="ARBA" id="ARBA00022452"/>
    </source>
</evidence>
<evidence type="ECO:0000256" key="5">
    <source>
        <dbReference type="ARBA" id="ARBA00022729"/>
    </source>
</evidence>
<dbReference type="InterPro" id="IPR005017">
    <property type="entry name" value="OMPP1/FadL/TodX"/>
</dbReference>
<evidence type="ECO:0000256" key="7">
    <source>
        <dbReference type="ARBA" id="ARBA00023237"/>
    </source>
</evidence>
<dbReference type="GO" id="GO:0009279">
    <property type="term" value="C:cell outer membrane"/>
    <property type="evidence" value="ECO:0007669"/>
    <property type="project" value="UniProtKB-SubCell"/>
</dbReference>
<evidence type="ECO:0000256" key="6">
    <source>
        <dbReference type="ARBA" id="ARBA00023136"/>
    </source>
</evidence>
<reference evidence="9 10" key="1">
    <citation type="submission" date="2017-08" db="EMBL/GenBank/DDBJ databases">
        <title>The Vibrio qinghaiensis sp.-Q67 is a luminous bacteria isolated firstly from Qinghai lake, Qinghai province, China, which has been proved to be very sensitive to detect environmental and food pollutants. Therefore, complete genome analysis of V. qinghaiensis sp.-Q67 highlights the potential application of this strain on detection of hazards in the contaminated environments.</title>
        <authorList>
            <person name="Gong L."/>
        </authorList>
    </citation>
    <scope>NUCLEOTIDE SEQUENCE [LARGE SCALE GENOMIC DNA]</scope>
    <source>
        <strain evidence="9 10">Q67</strain>
    </source>
</reference>
<dbReference type="Proteomes" id="UP000215148">
    <property type="component" value="Chromosome 1"/>
</dbReference>
<organism evidence="9 10">
    <name type="scientific">Vibrio qinghaiensis</name>
    <dbReference type="NCBI Taxonomy" id="2025808"/>
    <lineage>
        <taxon>Bacteria</taxon>
        <taxon>Pseudomonadati</taxon>
        <taxon>Pseudomonadota</taxon>
        <taxon>Gammaproteobacteria</taxon>
        <taxon>Vibrionales</taxon>
        <taxon>Vibrionaceae</taxon>
        <taxon>Vibrio</taxon>
    </lineage>
</organism>
<keyword evidence="5 8" id="KW-0732">Signal</keyword>
<accession>A0A223MYR3</accession>
<evidence type="ECO:0000313" key="9">
    <source>
        <dbReference type="EMBL" id="ASU22613.1"/>
    </source>
</evidence>
<dbReference type="Pfam" id="PF03349">
    <property type="entry name" value="Toluene_X"/>
    <property type="match status" value="1"/>
</dbReference>
<sequence length="416" mass="45493">MNKTRLFKKSLLAVTVALASQQALAAGFQLNAQSATGLGRAFAGDAVIADNASVMARNPAAMALFDETSLSLGFVSITSKIKVKDAKYSAITAPGSSFDSNYDDAGDTSIAPNIHLIVPVNDQFAWGINAYSNFGTKTEFDSSFVGAEYGGLTDVKSANFGLSGSYRLNEQWSLGLGLDLIYGQGKLERKTSQYLGSSTALEADADGWALGFNLGTVYELDEHNRFGFSYRYSPDLEADGDVNYSRSGKGKVDDTLIMPLPDMAEFSGFHRLNEQFAVHYSVQWIGWAEFDKLEAKTSGVLNEYKWQNGMHYSIGGTYYLNQDWTLRAGYMYDTSAQDQKTSVSVPDSDRNWLSAGFTYHLDQQSNIDFGFTYLMGKDVQVNESTPHPTLPVELSSISATTHADAILVGLQYSRSF</sequence>
<comment type="similarity">
    <text evidence="2">Belongs to the OmpP1/FadL family.</text>
</comment>
<dbReference type="SUPFAM" id="SSF56935">
    <property type="entry name" value="Porins"/>
    <property type="match status" value="1"/>
</dbReference>
<keyword evidence="3" id="KW-1134">Transmembrane beta strand</keyword>
<dbReference type="PANTHER" id="PTHR35093">
    <property type="entry name" value="OUTER MEMBRANE PROTEIN NMB0088-RELATED"/>
    <property type="match status" value="1"/>
</dbReference>
<evidence type="ECO:0000256" key="8">
    <source>
        <dbReference type="SAM" id="SignalP"/>
    </source>
</evidence>
<proteinExistence type="inferred from homology"/>
<dbReference type="RefSeq" id="WP_019283105.1">
    <property type="nucleotide sequence ID" value="NZ_CAWNHI010000001.1"/>
</dbReference>